<sequence length="9" mass="1107">MEETDKAHF</sequence>
<name>A0A0A9CA29_ARUDO</name>
<reference evidence="1" key="1">
    <citation type="submission" date="2014-09" db="EMBL/GenBank/DDBJ databases">
        <authorList>
            <person name="Magalhaes I.L.F."/>
            <person name="Oliveira U."/>
            <person name="Santos F.R."/>
            <person name="Vidigal T.H.D.A."/>
            <person name="Brescovit A.D."/>
            <person name="Santos A.J."/>
        </authorList>
    </citation>
    <scope>NUCLEOTIDE SEQUENCE</scope>
    <source>
        <tissue evidence="1">Shoot tissue taken approximately 20 cm above the soil surface</tissue>
    </source>
</reference>
<accession>A0A0A9CA29</accession>
<reference evidence="1" key="2">
    <citation type="journal article" date="2015" name="Data Brief">
        <title>Shoot transcriptome of the giant reed, Arundo donax.</title>
        <authorList>
            <person name="Barrero R.A."/>
            <person name="Guerrero F.D."/>
            <person name="Moolhuijzen P."/>
            <person name="Goolsby J.A."/>
            <person name="Tidwell J."/>
            <person name="Bellgard S.E."/>
            <person name="Bellgard M.I."/>
        </authorList>
    </citation>
    <scope>NUCLEOTIDE SEQUENCE</scope>
    <source>
        <tissue evidence="1">Shoot tissue taken approximately 20 cm above the soil surface</tissue>
    </source>
</reference>
<organism evidence="1">
    <name type="scientific">Arundo donax</name>
    <name type="common">Giant reed</name>
    <name type="synonym">Donax arundinaceus</name>
    <dbReference type="NCBI Taxonomy" id="35708"/>
    <lineage>
        <taxon>Eukaryota</taxon>
        <taxon>Viridiplantae</taxon>
        <taxon>Streptophyta</taxon>
        <taxon>Embryophyta</taxon>
        <taxon>Tracheophyta</taxon>
        <taxon>Spermatophyta</taxon>
        <taxon>Magnoliopsida</taxon>
        <taxon>Liliopsida</taxon>
        <taxon>Poales</taxon>
        <taxon>Poaceae</taxon>
        <taxon>PACMAD clade</taxon>
        <taxon>Arundinoideae</taxon>
        <taxon>Arundineae</taxon>
        <taxon>Arundo</taxon>
    </lineage>
</organism>
<protein>
    <submittedName>
        <fullName evidence="1">Uncharacterized protein</fullName>
    </submittedName>
</protein>
<evidence type="ECO:0000313" key="1">
    <source>
        <dbReference type="EMBL" id="JAD73114.1"/>
    </source>
</evidence>
<proteinExistence type="predicted"/>
<dbReference type="EMBL" id="GBRH01224781">
    <property type="protein sequence ID" value="JAD73114.1"/>
    <property type="molecule type" value="Transcribed_RNA"/>
</dbReference>